<evidence type="ECO:0000313" key="3">
    <source>
        <dbReference type="Proteomes" id="UP000603234"/>
    </source>
</evidence>
<proteinExistence type="predicted"/>
<reference evidence="2 3" key="1">
    <citation type="journal article" date="2020" name="mSystems">
        <title>Defining Genomic and Predicted Metabolic Features of the Acetobacterium Genus.</title>
        <authorList>
            <person name="Ross D.E."/>
            <person name="Marshall C.W."/>
            <person name="Gulliver D."/>
            <person name="May H.D."/>
            <person name="Norman R.S."/>
        </authorList>
    </citation>
    <scope>NUCLEOTIDE SEQUENCE [LARGE SCALE GENOMIC DNA]</scope>
    <source>
        <strain evidence="2 3">DSM 8238</strain>
    </source>
</reference>
<name>A0ABR6WU66_9FIRM</name>
<keyword evidence="1" id="KW-0732">Signal</keyword>
<dbReference type="Proteomes" id="UP000603234">
    <property type="component" value="Unassembled WGS sequence"/>
</dbReference>
<gene>
    <name evidence="2" type="ORF">GH808_05820</name>
</gene>
<accession>A0ABR6WU66</accession>
<organism evidence="2 3">
    <name type="scientific">Acetobacterium fimetarium</name>
    <dbReference type="NCBI Taxonomy" id="52691"/>
    <lineage>
        <taxon>Bacteria</taxon>
        <taxon>Bacillati</taxon>
        <taxon>Bacillota</taxon>
        <taxon>Clostridia</taxon>
        <taxon>Eubacteriales</taxon>
        <taxon>Eubacteriaceae</taxon>
        <taxon>Acetobacterium</taxon>
    </lineage>
</organism>
<dbReference type="EMBL" id="WJBC01000006">
    <property type="protein sequence ID" value="MBC3803953.1"/>
    <property type="molecule type" value="Genomic_DNA"/>
</dbReference>
<dbReference type="RefSeq" id="WP_186841842.1">
    <property type="nucleotide sequence ID" value="NZ_WJBC01000006.1"/>
</dbReference>
<protein>
    <submittedName>
        <fullName evidence="2">Uncharacterized protein</fullName>
    </submittedName>
</protein>
<comment type="caution">
    <text evidence="2">The sequence shown here is derived from an EMBL/GenBank/DDBJ whole genome shotgun (WGS) entry which is preliminary data.</text>
</comment>
<evidence type="ECO:0000313" key="2">
    <source>
        <dbReference type="EMBL" id="MBC3803953.1"/>
    </source>
</evidence>
<feature type="chain" id="PRO_5046895410" evidence="1">
    <location>
        <begin position="27"/>
        <end position="100"/>
    </location>
</feature>
<sequence>MKTKRMLLCVVIGAALLIGGSAGVDANFQKMPAAAGKTSSLSPATLQNTISITGVLESDPTDMIFWIICPSKITATLYCLEDTINKTAWPRLSSLSGFPF</sequence>
<feature type="signal peptide" evidence="1">
    <location>
        <begin position="1"/>
        <end position="26"/>
    </location>
</feature>
<keyword evidence="3" id="KW-1185">Reference proteome</keyword>
<evidence type="ECO:0000256" key="1">
    <source>
        <dbReference type="SAM" id="SignalP"/>
    </source>
</evidence>